<reference evidence="1 3" key="1">
    <citation type="submission" date="2014-11" db="EMBL/GenBank/DDBJ databases">
        <title>Genetic blueprint of the zoonotic pathogen Toxocara canis.</title>
        <authorList>
            <person name="Zhu X.-Q."/>
            <person name="Korhonen P.K."/>
            <person name="Cai H."/>
            <person name="Young N.D."/>
            <person name="Nejsum P."/>
            <person name="von Samson-Himmelstjerna G."/>
            <person name="Boag P.R."/>
            <person name="Tan P."/>
            <person name="Li Q."/>
            <person name="Min J."/>
            <person name="Yang Y."/>
            <person name="Wang X."/>
            <person name="Fang X."/>
            <person name="Hall R.S."/>
            <person name="Hofmann A."/>
            <person name="Sternberg P.W."/>
            <person name="Jex A.R."/>
            <person name="Gasser R.B."/>
        </authorList>
    </citation>
    <scope>NUCLEOTIDE SEQUENCE [LARGE SCALE GENOMIC DNA]</scope>
    <source>
        <strain evidence="1">PN_DK_2014</strain>
    </source>
</reference>
<keyword evidence="3" id="KW-1185">Reference proteome</keyword>
<dbReference type="AlphaFoldDB" id="A0A0B2USN9"/>
<dbReference type="Proteomes" id="UP000031036">
    <property type="component" value="Unassembled WGS sequence"/>
</dbReference>
<dbReference type="EMBL" id="JPKZ01014295">
    <property type="protein sequence ID" value="KHN71920.1"/>
    <property type="molecule type" value="Genomic_DNA"/>
</dbReference>
<name>A0A0B2USN9_TOXCA</name>
<dbReference type="EMBL" id="UYWY01019761">
    <property type="protein sequence ID" value="VDM39133.1"/>
    <property type="molecule type" value="Genomic_DNA"/>
</dbReference>
<proteinExistence type="predicted"/>
<sequence length="106" mass="12206">MFILRQNFHIETFDFKVAASKIPPQKQKLANFGEKIVTHFENSECKILRKTKEKSTSGAMVQFLQLVQLVQRGLMVQLVQMAQLVQRGLLVQLVQRGCCRLETTEL</sequence>
<gene>
    <name evidence="1" type="ORF">Tcan_18690</name>
    <name evidence="2" type="ORF">TCNE_LOCUS7812</name>
</gene>
<evidence type="ECO:0000313" key="3">
    <source>
        <dbReference type="Proteomes" id="UP000031036"/>
    </source>
</evidence>
<reference evidence="2" key="2">
    <citation type="submission" date="2018-11" db="EMBL/GenBank/DDBJ databases">
        <authorList>
            <consortium name="Pathogen Informatics"/>
        </authorList>
    </citation>
    <scope>NUCLEOTIDE SEQUENCE [LARGE SCALE GENOMIC DNA]</scope>
</reference>
<protein>
    <submittedName>
        <fullName evidence="1">Uncharacterized protein</fullName>
    </submittedName>
</protein>
<accession>A0A0B2USN9</accession>
<organism evidence="1 3">
    <name type="scientific">Toxocara canis</name>
    <name type="common">Canine roundworm</name>
    <dbReference type="NCBI Taxonomy" id="6265"/>
    <lineage>
        <taxon>Eukaryota</taxon>
        <taxon>Metazoa</taxon>
        <taxon>Ecdysozoa</taxon>
        <taxon>Nematoda</taxon>
        <taxon>Chromadorea</taxon>
        <taxon>Rhabditida</taxon>
        <taxon>Spirurina</taxon>
        <taxon>Ascaridomorpha</taxon>
        <taxon>Ascaridoidea</taxon>
        <taxon>Toxocaridae</taxon>
        <taxon>Toxocara</taxon>
    </lineage>
</organism>
<evidence type="ECO:0000313" key="2">
    <source>
        <dbReference type="EMBL" id="VDM39133.1"/>
    </source>
</evidence>
<evidence type="ECO:0000313" key="1">
    <source>
        <dbReference type="EMBL" id="KHN71920.1"/>
    </source>
</evidence>